<dbReference type="AlphaFoldDB" id="A0A0F9VSD9"/>
<gene>
    <name evidence="1" type="ORF">LCGC14_0102730</name>
</gene>
<name>A0A0F9VSD9_9ZZZZ</name>
<evidence type="ECO:0000313" key="1">
    <source>
        <dbReference type="EMBL" id="KKO02823.1"/>
    </source>
</evidence>
<dbReference type="EMBL" id="LAZR01000029">
    <property type="protein sequence ID" value="KKO02823.1"/>
    <property type="molecule type" value="Genomic_DNA"/>
</dbReference>
<accession>A0A0F9VSD9</accession>
<comment type="caution">
    <text evidence="1">The sequence shown here is derived from an EMBL/GenBank/DDBJ whole genome shotgun (WGS) entry which is preliminary data.</text>
</comment>
<sequence>MDGNSNKVAEQNTFFDATPAPVIVNFNDLWETFKRIYSKNRSVYKKVFKNNVFKKLEILYHTNEKNVNFDIKLWVLILSTYLYAYKNANAQSRKRLIDSLPALYLGRISCFVLETSSMNKNQVEKKIINDLKYFKNEKEKLRTLWIK</sequence>
<proteinExistence type="predicted"/>
<organism evidence="1">
    <name type="scientific">marine sediment metagenome</name>
    <dbReference type="NCBI Taxonomy" id="412755"/>
    <lineage>
        <taxon>unclassified sequences</taxon>
        <taxon>metagenomes</taxon>
        <taxon>ecological metagenomes</taxon>
    </lineage>
</organism>
<protein>
    <submittedName>
        <fullName evidence="1">Uncharacterized protein</fullName>
    </submittedName>
</protein>
<reference evidence="1" key="1">
    <citation type="journal article" date="2015" name="Nature">
        <title>Complex archaea that bridge the gap between prokaryotes and eukaryotes.</title>
        <authorList>
            <person name="Spang A."/>
            <person name="Saw J.H."/>
            <person name="Jorgensen S.L."/>
            <person name="Zaremba-Niedzwiedzka K."/>
            <person name="Martijn J."/>
            <person name="Lind A.E."/>
            <person name="van Eijk R."/>
            <person name="Schleper C."/>
            <person name="Guy L."/>
            <person name="Ettema T.J."/>
        </authorList>
    </citation>
    <scope>NUCLEOTIDE SEQUENCE</scope>
</reference>